<dbReference type="KEGG" id="hha:Hhal_0531"/>
<evidence type="ECO:0000259" key="1">
    <source>
        <dbReference type="Pfam" id="PF09350"/>
    </source>
</evidence>
<organism evidence="2 3">
    <name type="scientific">Halorhodospira halophila (strain DSM 244 / SL1)</name>
    <name type="common">Ectothiorhodospira halophila (strain DSM 244 / SL1)</name>
    <dbReference type="NCBI Taxonomy" id="349124"/>
    <lineage>
        <taxon>Bacteria</taxon>
        <taxon>Pseudomonadati</taxon>
        <taxon>Pseudomonadota</taxon>
        <taxon>Gammaproteobacteria</taxon>
        <taxon>Chromatiales</taxon>
        <taxon>Ectothiorhodospiraceae</taxon>
        <taxon>Halorhodospira</taxon>
    </lineage>
</organism>
<dbReference type="Proteomes" id="UP000000647">
    <property type="component" value="Chromosome"/>
</dbReference>
<feature type="domain" description="DnaJ homologue subfamily C member 28 conserved" evidence="1">
    <location>
        <begin position="7"/>
        <end position="73"/>
    </location>
</feature>
<accession>A1WUF5</accession>
<dbReference type="EMBL" id="CP000544">
    <property type="protein sequence ID" value="ABM61317.1"/>
    <property type="molecule type" value="Genomic_DNA"/>
</dbReference>
<gene>
    <name evidence="2" type="ordered locus">Hhal_0531</name>
</gene>
<dbReference type="STRING" id="349124.Hhal_0531"/>
<dbReference type="AlphaFoldDB" id="A1WUF5"/>
<name>A1WUF5_HALHL</name>
<dbReference type="RefSeq" id="WP_011813340.1">
    <property type="nucleotide sequence ID" value="NC_008789.1"/>
</dbReference>
<dbReference type="InterPro" id="IPR052573">
    <property type="entry name" value="DnaJ_C_subfamily_28"/>
</dbReference>
<dbReference type="PANTHER" id="PTHR39158">
    <property type="entry name" value="OS08G0560600 PROTEIN"/>
    <property type="match status" value="1"/>
</dbReference>
<dbReference type="OrthoDB" id="9798476at2"/>
<evidence type="ECO:0000313" key="2">
    <source>
        <dbReference type="EMBL" id="ABM61317.1"/>
    </source>
</evidence>
<dbReference type="InterPro" id="IPR018961">
    <property type="entry name" value="DnaJ_homolog_subfam-C_membr-28"/>
</dbReference>
<protein>
    <recommendedName>
        <fullName evidence="1">DnaJ homologue subfamily C member 28 conserved domain-containing protein</fullName>
    </recommendedName>
</protein>
<reference evidence="2 3" key="2">
    <citation type="journal article" date="2013" name="Stand. Genomic Sci.">
        <title>Complete genome sequence of Halorhodospira halophila SL1.</title>
        <authorList>
            <person name="Challacombe J.F."/>
            <person name="Majid S."/>
            <person name="Deole R."/>
            <person name="Brettin T.S."/>
            <person name="Bruce D."/>
            <person name="Delano S.F."/>
            <person name="Detter J.C."/>
            <person name="Gleasner C.D."/>
            <person name="Han C.S."/>
            <person name="Misra M."/>
            <person name="Reitenga K.G."/>
            <person name="Mikhailova N."/>
            <person name="Woyke T."/>
            <person name="Pitluck S."/>
            <person name="Nolan M."/>
            <person name="Land M.L."/>
            <person name="Saunders E."/>
            <person name="Tapia R."/>
            <person name="Lapidus A."/>
            <person name="Ivanova N."/>
            <person name="Hoff W.D."/>
        </authorList>
    </citation>
    <scope>NUCLEOTIDE SEQUENCE [LARGE SCALE GENOMIC DNA]</scope>
    <source>
        <strain evidence="3">DSM 244 / SL1</strain>
    </source>
</reference>
<evidence type="ECO:0000313" key="3">
    <source>
        <dbReference type="Proteomes" id="UP000000647"/>
    </source>
</evidence>
<dbReference type="HOGENOM" id="CLU_129296_0_1_6"/>
<dbReference type="PANTHER" id="PTHR39158:SF1">
    <property type="entry name" value="DNAJ HOMOLOG SUBFAMILY C MEMBER 28"/>
    <property type="match status" value="1"/>
</dbReference>
<proteinExistence type="predicted"/>
<sequence length="137" mass="15429">MSLIDQIAERRLEEAVEQGELQDLPGAGQPLVLDDDSMVPEHLRTAYRVLKNANCIPPELAERQEIRSLEDLIDALYTDASDQAAEQRSQAERRLSLLRARLESSGRGDDALCVAEQRYRERLLHRFSGPDRGDDSG</sequence>
<keyword evidence="3" id="KW-1185">Reference proteome</keyword>
<dbReference type="Pfam" id="PF09350">
    <property type="entry name" value="DJC28_CD"/>
    <property type="match status" value="1"/>
</dbReference>
<dbReference type="eggNOG" id="ENOG5032TNY">
    <property type="taxonomic scope" value="Bacteria"/>
</dbReference>
<reference evidence="3" key="1">
    <citation type="submission" date="2006-12" db="EMBL/GenBank/DDBJ databases">
        <title>Complete sequence of Halorhodospira halophila SL1.</title>
        <authorList>
            <consortium name="US DOE Joint Genome Institute"/>
            <person name="Copeland A."/>
            <person name="Lucas S."/>
            <person name="Lapidus A."/>
            <person name="Barry K."/>
            <person name="Detter J.C."/>
            <person name="Glavina del Rio T."/>
            <person name="Hammon N."/>
            <person name="Israni S."/>
            <person name="Dalin E."/>
            <person name="Tice H."/>
            <person name="Pitluck S."/>
            <person name="Saunders E."/>
            <person name="Brettin T."/>
            <person name="Bruce D."/>
            <person name="Han C."/>
            <person name="Tapia R."/>
            <person name="Schmutz J."/>
            <person name="Larimer F."/>
            <person name="Land M."/>
            <person name="Hauser L."/>
            <person name="Kyrpides N."/>
            <person name="Mikhailova N."/>
            <person name="Hoff W."/>
            <person name="Richardson P."/>
        </authorList>
    </citation>
    <scope>NUCLEOTIDE SEQUENCE [LARGE SCALE GENOMIC DNA]</scope>
    <source>
        <strain evidence="3">DSM 244 / SL1</strain>
    </source>
</reference>